<evidence type="ECO:0000313" key="4">
    <source>
        <dbReference type="Proteomes" id="UP000629098"/>
    </source>
</evidence>
<dbReference type="InterPro" id="IPR013538">
    <property type="entry name" value="ASHA1/2-like_C"/>
</dbReference>
<organism evidence="3 4">
    <name type="scientific">Iningainema tapete BLCC-T55</name>
    <dbReference type="NCBI Taxonomy" id="2748662"/>
    <lineage>
        <taxon>Bacteria</taxon>
        <taxon>Bacillati</taxon>
        <taxon>Cyanobacteriota</taxon>
        <taxon>Cyanophyceae</taxon>
        <taxon>Nostocales</taxon>
        <taxon>Scytonemataceae</taxon>
        <taxon>Iningainema tapete</taxon>
    </lineage>
</organism>
<name>A0A8J6XG54_9CYAN</name>
<dbReference type="Pfam" id="PF08327">
    <property type="entry name" value="AHSA1"/>
    <property type="match status" value="1"/>
</dbReference>
<accession>A0A8J6XG54</accession>
<proteinExistence type="inferred from homology"/>
<comment type="similarity">
    <text evidence="1">Belongs to the AHA1 family.</text>
</comment>
<comment type="caution">
    <text evidence="3">The sequence shown here is derived from an EMBL/GenBank/DDBJ whole genome shotgun (WGS) entry which is preliminary data.</text>
</comment>
<keyword evidence="4" id="KW-1185">Reference proteome</keyword>
<dbReference type="RefSeq" id="WP_190833326.1">
    <property type="nucleotide sequence ID" value="NZ_CAWPPI010000076.1"/>
</dbReference>
<dbReference type="AlphaFoldDB" id="A0A8J6XG54"/>
<feature type="domain" description="Activator of Hsp90 ATPase homologue 1/2-like C-terminal" evidence="2">
    <location>
        <begin position="13"/>
        <end position="109"/>
    </location>
</feature>
<protein>
    <submittedName>
        <fullName evidence="3">SRPBCC domain-containing protein</fullName>
    </submittedName>
</protein>
<reference evidence="3" key="1">
    <citation type="submission" date="2020-09" db="EMBL/GenBank/DDBJ databases">
        <title>Iningainema tapete sp. nov. (Scytonemataceae, Cyanobacteria) from greenhouses in central Florida (USA) produces two types of nodularin with biosynthetic potential for microcystin-LR and anabaenopeptins.</title>
        <authorList>
            <person name="Berthold D.E."/>
            <person name="Lefler F.W."/>
            <person name="Huang I.-S."/>
            <person name="Abdulla H."/>
            <person name="Zimba P.V."/>
            <person name="Laughinghouse H.D. IV."/>
        </authorList>
    </citation>
    <scope>NUCLEOTIDE SEQUENCE</scope>
    <source>
        <strain evidence="3">BLCCT55</strain>
    </source>
</reference>
<dbReference type="SUPFAM" id="SSF55961">
    <property type="entry name" value="Bet v1-like"/>
    <property type="match status" value="1"/>
</dbReference>
<evidence type="ECO:0000313" key="3">
    <source>
        <dbReference type="EMBL" id="MBD2775224.1"/>
    </source>
</evidence>
<evidence type="ECO:0000259" key="2">
    <source>
        <dbReference type="Pfam" id="PF08327"/>
    </source>
</evidence>
<dbReference type="EMBL" id="JACXAE010000076">
    <property type="protein sequence ID" value="MBD2775224.1"/>
    <property type="molecule type" value="Genomic_DNA"/>
</dbReference>
<gene>
    <name evidence="3" type="ORF">ICL16_24975</name>
</gene>
<sequence length="182" mass="21160">MLGNLKIETFYPHPPQRIWQVLTNSRTLAAWLMENDFEPRLGHKFQFQHTTLPGLDVRIDCEVIEIDAPKRLSYTWQDKFMCQPSIVTWTLEAVDNGTKLQLLHQAVKTLHVTSLHKSMRYAQPWQNQFVQTPTAVTQTPLLQSMPVGRYEALDSVILNSFLNGGWDYKLNERMPQILILIQ</sequence>
<dbReference type="InterPro" id="IPR023393">
    <property type="entry name" value="START-like_dom_sf"/>
</dbReference>
<dbReference type="CDD" id="cd07814">
    <property type="entry name" value="SRPBCC_CalC_Aha1-like"/>
    <property type="match status" value="1"/>
</dbReference>
<dbReference type="Gene3D" id="3.30.530.20">
    <property type="match status" value="1"/>
</dbReference>
<evidence type="ECO:0000256" key="1">
    <source>
        <dbReference type="ARBA" id="ARBA00006817"/>
    </source>
</evidence>
<dbReference type="Proteomes" id="UP000629098">
    <property type="component" value="Unassembled WGS sequence"/>
</dbReference>